<organism evidence="1 2">
    <name type="scientific">Monopterus albus</name>
    <name type="common">Swamp eel</name>
    <dbReference type="NCBI Taxonomy" id="43700"/>
    <lineage>
        <taxon>Eukaryota</taxon>
        <taxon>Metazoa</taxon>
        <taxon>Chordata</taxon>
        <taxon>Craniata</taxon>
        <taxon>Vertebrata</taxon>
        <taxon>Euteleostomi</taxon>
        <taxon>Actinopterygii</taxon>
        <taxon>Neopterygii</taxon>
        <taxon>Teleostei</taxon>
        <taxon>Neoteleostei</taxon>
        <taxon>Acanthomorphata</taxon>
        <taxon>Anabantaria</taxon>
        <taxon>Synbranchiformes</taxon>
        <taxon>Synbranchidae</taxon>
        <taxon>Monopterus</taxon>
    </lineage>
</organism>
<proteinExistence type="predicted"/>
<dbReference type="Proteomes" id="UP000261600">
    <property type="component" value="Unplaced"/>
</dbReference>
<dbReference type="Ensembl" id="ENSMALT00000014698.1">
    <property type="protein sequence ID" value="ENSMALP00000014392.1"/>
    <property type="gene ID" value="ENSMALG00000010121.1"/>
</dbReference>
<accession>A0A3Q3JJP6</accession>
<keyword evidence="2" id="KW-1185">Reference proteome</keyword>
<protein>
    <submittedName>
        <fullName evidence="1">Uncharacterized protein</fullName>
    </submittedName>
</protein>
<name>A0A3Q3JJP6_MONAL</name>
<sequence>MSDSERAAVPPETRVPAACANIKADLDKEGSRWLQRSDGGLCCLCEEECSQGHIM</sequence>
<evidence type="ECO:0000313" key="1">
    <source>
        <dbReference type="Ensembl" id="ENSMALP00000014392.1"/>
    </source>
</evidence>
<reference evidence="1" key="1">
    <citation type="submission" date="2025-08" db="UniProtKB">
        <authorList>
            <consortium name="Ensembl"/>
        </authorList>
    </citation>
    <scope>IDENTIFICATION</scope>
</reference>
<evidence type="ECO:0000313" key="2">
    <source>
        <dbReference type="Proteomes" id="UP000261600"/>
    </source>
</evidence>
<reference evidence="1" key="2">
    <citation type="submission" date="2025-09" db="UniProtKB">
        <authorList>
            <consortium name="Ensembl"/>
        </authorList>
    </citation>
    <scope>IDENTIFICATION</scope>
</reference>
<dbReference type="AlphaFoldDB" id="A0A3Q3JJP6"/>